<dbReference type="Pfam" id="PF01593">
    <property type="entry name" value="Amino_oxidase"/>
    <property type="match status" value="1"/>
</dbReference>
<evidence type="ECO:0000313" key="9">
    <source>
        <dbReference type="Proteomes" id="UP000292298"/>
    </source>
</evidence>
<keyword evidence="5" id="KW-0350">Heme biosynthesis</keyword>
<dbReference type="Proteomes" id="UP000292298">
    <property type="component" value="Unassembled WGS sequence"/>
</dbReference>
<proteinExistence type="predicted"/>
<dbReference type="GO" id="GO:0004729">
    <property type="term" value="F:oxygen-dependent protoporphyrinogen oxidase activity"/>
    <property type="evidence" value="ECO:0007669"/>
    <property type="project" value="InterPro"/>
</dbReference>
<evidence type="ECO:0000313" key="8">
    <source>
        <dbReference type="EMBL" id="RZU98616.1"/>
    </source>
</evidence>
<dbReference type="RefSeq" id="WP_130502910.1">
    <property type="nucleotide sequence ID" value="NZ_SHLI01000001.1"/>
</dbReference>
<name>A0A4Q8CZY9_9GAMM</name>
<dbReference type="NCBIfam" id="TIGR00562">
    <property type="entry name" value="proto_IX_ox"/>
    <property type="match status" value="1"/>
</dbReference>
<keyword evidence="4" id="KW-0560">Oxidoreductase</keyword>
<gene>
    <name evidence="8" type="ORF">EV698_0870</name>
</gene>
<keyword evidence="9" id="KW-1185">Reference proteome</keyword>
<dbReference type="SUPFAM" id="SSF51905">
    <property type="entry name" value="FAD/NAD(P)-binding domain"/>
    <property type="match status" value="1"/>
</dbReference>
<dbReference type="AlphaFoldDB" id="A0A4Q8CZY9"/>
<comment type="pathway">
    <text evidence="6">Porphyrin-containing compound metabolism.</text>
</comment>
<dbReference type="PANTHER" id="PTHR42923:SF3">
    <property type="entry name" value="PROTOPORPHYRINOGEN OXIDASE"/>
    <property type="match status" value="1"/>
</dbReference>
<evidence type="ECO:0000256" key="6">
    <source>
        <dbReference type="ARBA" id="ARBA00023444"/>
    </source>
</evidence>
<accession>A0A4Q8CZY9</accession>
<dbReference type="SUPFAM" id="SSF54373">
    <property type="entry name" value="FAD-linked reductases, C-terminal domain"/>
    <property type="match status" value="1"/>
</dbReference>
<sequence>MENPGFLIIGGGVTGLALALELARQGRSVTLVEAAESPGGNVHSVTEDEWQMELGPNTLLCTLPLYRLIDSLGLVDEVIFPPTASKKRYVVNDGQPVALPSGVLSALTHPLLGFKAWGHLLSEPFRGSAAHEETLAAFVERRLGPRVLEHFVDPFVSGVYAGDPQRLSARAAMPRLHRLEQRHGSLLRGGITEMASARAQRRQARIDGFPDHWRGNLVSFPKGLATLTRAMANEFAHYPEARLVTGSEVKSIHRDESGWQAVDQHDRSFHGHEVVLTTPSSVSAKLLEDVDTDLQAALDEIVYPPLAAVALGYPRDAISHPLDGFGMLIPSRENRQTLGALFSSTLFPARAPEGHALLTCFIGGRRNPGVMAQPDNELISIISTELGEILGIQGTPVFSRVKRWSEAIPQYEVGHLERIEAIKARVARHRGLHLVGNWRDGISVGDCIDSGQAMARRLQMTV</sequence>
<dbReference type="Gene3D" id="3.90.660.20">
    <property type="entry name" value="Protoporphyrinogen oxidase, mitochondrial, domain 2"/>
    <property type="match status" value="1"/>
</dbReference>
<comment type="caution">
    <text evidence="8">The sequence shown here is derived from an EMBL/GenBank/DDBJ whole genome shotgun (WGS) entry which is preliminary data.</text>
</comment>
<evidence type="ECO:0000259" key="7">
    <source>
        <dbReference type="Pfam" id="PF01593"/>
    </source>
</evidence>
<dbReference type="InterPro" id="IPR004572">
    <property type="entry name" value="Protoporphyrinogen_oxidase"/>
</dbReference>
<dbReference type="Gene3D" id="3.50.50.60">
    <property type="entry name" value="FAD/NAD(P)-binding domain"/>
    <property type="match status" value="1"/>
</dbReference>
<dbReference type="Gene3D" id="1.10.3110.10">
    <property type="entry name" value="protoporphyrinogen ix oxidase, domain 3"/>
    <property type="match status" value="1"/>
</dbReference>
<dbReference type="InterPro" id="IPR002937">
    <property type="entry name" value="Amino_oxidase"/>
</dbReference>
<evidence type="ECO:0000256" key="3">
    <source>
        <dbReference type="ARBA" id="ARBA00022827"/>
    </source>
</evidence>
<reference evidence="8 9" key="1">
    <citation type="submission" date="2019-02" db="EMBL/GenBank/DDBJ databases">
        <title>Genomic Encyclopedia of Type Strains, Phase IV (KMG-IV): sequencing the most valuable type-strain genomes for metagenomic binning, comparative biology and taxonomic classification.</title>
        <authorList>
            <person name="Goeker M."/>
        </authorList>
    </citation>
    <scope>NUCLEOTIDE SEQUENCE [LARGE SCALE GENOMIC DNA]</scope>
    <source>
        <strain evidence="8 9">DSM 21056</strain>
    </source>
</reference>
<keyword evidence="3" id="KW-0274">FAD</keyword>
<evidence type="ECO:0000256" key="5">
    <source>
        <dbReference type="ARBA" id="ARBA00023133"/>
    </source>
</evidence>
<dbReference type="GO" id="GO:0006783">
    <property type="term" value="P:heme biosynthetic process"/>
    <property type="evidence" value="ECO:0007669"/>
    <property type="project" value="UniProtKB-KW"/>
</dbReference>
<evidence type="ECO:0000256" key="2">
    <source>
        <dbReference type="ARBA" id="ARBA00022630"/>
    </source>
</evidence>
<keyword evidence="2" id="KW-0285">Flavoprotein</keyword>
<dbReference type="InterPro" id="IPR050464">
    <property type="entry name" value="Zeta_carotene_desat/Oxidored"/>
</dbReference>
<dbReference type="InterPro" id="IPR036188">
    <property type="entry name" value="FAD/NAD-bd_sf"/>
</dbReference>
<comment type="cofactor">
    <cofactor evidence="1">
        <name>FAD</name>
        <dbReference type="ChEBI" id="CHEBI:57692"/>
    </cofactor>
</comment>
<evidence type="ECO:0000256" key="4">
    <source>
        <dbReference type="ARBA" id="ARBA00023002"/>
    </source>
</evidence>
<dbReference type="EMBL" id="SHLI01000001">
    <property type="protein sequence ID" value="RZU98616.1"/>
    <property type="molecule type" value="Genomic_DNA"/>
</dbReference>
<evidence type="ECO:0000256" key="1">
    <source>
        <dbReference type="ARBA" id="ARBA00001974"/>
    </source>
</evidence>
<dbReference type="OrthoDB" id="3450553at2"/>
<organism evidence="8 9">
    <name type="scientific">Spiribacter vilamensis</name>
    <dbReference type="NCBI Taxonomy" id="531306"/>
    <lineage>
        <taxon>Bacteria</taxon>
        <taxon>Pseudomonadati</taxon>
        <taxon>Pseudomonadota</taxon>
        <taxon>Gammaproteobacteria</taxon>
        <taxon>Chromatiales</taxon>
        <taxon>Ectothiorhodospiraceae</taxon>
        <taxon>Spiribacter</taxon>
    </lineage>
</organism>
<protein>
    <submittedName>
        <fullName evidence="8">Oxygen-dependent protoporphyrinogen oxidase</fullName>
    </submittedName>
</protein>
<dbReference type="PANTHER" id="PTHR42923">
    <property type="entry name" value="PROTOPORPHYRINOGEN OXIDASE"/>
    <property type="match status" value="1"/>
</dbReference>
<feature type="domain" description="Amine oxidase" evidence="7">
    <location>
        <begin position="14"/>
        <end position="458"/>
    </location>
</feature>